<name>A0A934W7S6_9BURK</name>
<dbReference type="AlphaFoldDB" id="A0A934W7S6"/>
<evidence type="ECO:0000313" key="1">
    <source>
        <dbReference type="EMBL" id="MBK4735958.1"/>
    </source>
</evidence>
<dbReference type="Proteomes" id="UP000622890">
    <property type="component" value="Unassembled WGS sequence"/>
</dbReference>
<organism evidence="1 2">
    <name type="scientific">Noviherbaspirillum pedocola</name>
    <dbReference type="NCBI Taxonomy" id="2801341"/>
    <lineage>
        <taxon>Bacteria</taxon>
        <taxon>Pseudomonadati</taxon>
        <taxon>Pseudomonadota</taxon>
        <taxon>Betaproteobacteria</taxon>
        <taxon>Burkholderiales</taxon>
        <taxon>Oxalobacteraceae</taxon>
        <taxon>Noviherbaspirillum</taxon>
    </lineage>
</organism>
<comment type="caution">
    <text evidence="1">The sequence shown here is derived from an EMBL/GenBank/DDBJ whole genome shotgun (WGS) entry which is preliminary data.</text>
</comment>
<protein>
    <submittedName>
        <fullName evidence="1">Uncharacterized protein</fullName>
    </submittedName>
</protein>
<keyword evidence="2" id="KW-1185">Reference proteome</keyword>
<dbReference type="RefSeq" id="WP_200592893.1">
    <property type="nucleotide sequence ID" value="NZ_JAEPBG010000006.1"/>
</dbReference>
<accession>A0A934W7S6</accession>
<gene>
    <name evidence="1" type="ORF">JJB74_15160</name>
</gene>
<proteinExistence type="predicted"/>
<sequence>MADRITIHPRLTHQYVGTYRHLDKWGAPIRAKKLAGKVIRSDAETADMSKGSTHVCRVIAPSGLTDRKAFIRALEDEFSEHDCAHTRDCCGCPSYDARARHIRGREYLLRVRVSYNY</sequence>
<reference evidence="1" key="1">
    <citation type="submission" date="2021-01" db="EMBL/GenBank/DDBJ databases">
        <title>Genome sequence of strain Noviherbaspirillum sp. DKR-6.</title>
        <authorList>
            <person name="Chaudhary D.K."/>
        </authorList>
    </citation>
    <scope>NUCLEOTIDE SEQUENCE</scope>
    <source>
        <strain evidence="1">DKR-6</strain>
    </source>
</reference>
<dbReference type="EMBL" id="JAEPBG010000006">
    <property type="protein sequence ID" value="MBK4735958.1"/>
    <property type="molecule type" value="Genomic_DNA"/>
</dbReference>
<evidence type="ECO:0000313" key="2">
    <source>
        <dbReference type="Proteomes" id="UP000622890"/>
    </source>
</evidence>